<proteinExistence type="predicted"/>
<evidence type="ECO:0008006" key="4">
    <source>
        <dbReference type="Google" id="ProtNLM"/>
    </source>
</evidence>
<dbReference type="EMBL" id="QRXI01000012">
    <property type="protein sequence ID" value="RGT93468.1"/>
    <property type="molecule type" value="Genomic_DNA"/>
</dbReference>
<feature type="transmembrane region" description="Helical" evidence="1">
    <location>
        <begin position="372"/>
        <end position="392"/>
    </location>
</feature>
<keyword evidence="1" id="KW-0812">Transmembrane</keyword>
<evidence type="ECO:0000256" key="1">
    <source>
        <dbReference type="SAM" id="Phobius"/>
    </source>
</evidence>
<keyword evidence="1" id="KW-0472">Membrane</keyword>
<evidence type="ECO:0000313" key="3">
    <source>
        <dbReference type="Proteomes" id="UP000283833"/>
    </source>
</evidence>
<feature type="transmembrane region" description="Helical" evidence="1">
    <location>
        <begin position="6"/>
        <end position="28"/>
    </location>
</feature>
<dbReference type="AlphaFoldDB" id="A0A412QR89"/>
<accession>A0A412QR89</accession>
<dbReference type="Proteomes" id="UP000283833">
    <property type="component" value="Unassembled WGS sequence"/>
</dbReference>
<reference evidence="2 3" key="1">
    <citation type="submission" date="2018-08" db="EMBL/GenBank/DDBJ databases">
        <title>A genome reference for cultivated species of the human gut microbiota.</title>
        <authorList>
            <person name="Zou Y."/>
            <person name="Xue W."/>
            <person name="Luo G."/>
        </authorList>
    </citation>
    <scope>NUCLEOTIDE SEQUENCE [LARGE SCALE GENOMIC DNA]</scope>
    <source>
        <strain evidence="2 3">AF18-14</strain>
    </source>
</reference>
<feature type="transmembrane region" description="Helical" evidence="1">
    <location>
        <begin position="343"/>
        <end position="365"/>
    </location>
</feature>
<gene>
    <name evidence="2" type="ORF">DWX04_11090</name>
</gene>
<sequence>MLLMNILLPSFIKKSNALFIVFFILHYLRLYNCVIYKIQALKYLALIIDILFSFYFLFCYIRYKKKHHVSLLEKSVSLLFLIFWGSLIVGSYQGQNFLYALKQLSMLYLIWGFYYYLRLYNIKVEFLFALFRYMFISYLLITVICYILFPHFLFGMPSYDNAIKHMLSEADNRGVMRFNLPCKMLIPFFIFFQISKLQMSIKDISNLLFLFVCLFLIGNRFPLAVTVLCSFLLCMTSKSLNLSQKVKLVVIFFVLGVLIYNIPFTRNIVNNMLEITSTQAEYGENDIRVISATYFFTELNEGDIFKNIFGNGIYTHDLSPYGKLMDYAHEIGYWESDVGYAEIFVYFGLIGLIALLIWFIGVLTVRIPSEYFFLKIYLIFIIISMICGGYWFENIVEMAIITYILVKLNSGYKADLIVLEIFRCKSRNIT</sequence>
<keyword evidence="1" id="KW-1133">Transmembrane helix</keyword>
<name>A0A412QR89_PHOVU</name>
<feature type="transmembrane region" description="Helical" evidence="1">
    <location>
        <begin position="75"/>
        <end position="92"/>
    </location>
</feature>
<feature type="transmembrane region" description="Helical" evidence="1">
    <location>
        <begin position="207"/>
        <end position="234"/>
    </location>
</feature>
<feature type="transmembrane region" description="Helical" evidence="1">
    <location>
        <begin position="129"/>
        <end position="154"/>
    </location>
</feature>
<comment type="caution">
    <text evidence="2">The sequence shown here is derived from an EMBL/GenBank/DDBJ whole genome shotgun (WGS) entry which is preliminary data.</text>
</comment>
<organism evidence="2 3">
    <name type="scientific">Phocaeicola vulgatus</name>
    <name type="common">Bacteroides vulgatus</name>
    <dbReference type="NCBI Taxonomy" id="821"/>
    <lineage>
        <taxon>Bacteria</taxon>
        <taxon>Pseudomonadati</taxon>
        <taxon>Bacteroidota</taxon>
        <taxon>Bacteroidia</taxon>
        <taxon>Bacteroidales</taxon>
        <taxon>Bacteroidaceae</taxon>
        <taxon>Phocaeicola</taxon>
    </lineage>
</organism>
<feature type="transmembrane region" description="Helical" evidence="1">
    <location>
        <begin position="246"/>
        <end position="264"/>
    </location>
</feature>
<feature type="transmembrane region" description="Helical" evidence="1">
    <location>
        <begin position="99"/>
        <end position="117"/>
    </location>
</feature>
<feature type="transmembrane region" description="Helical" evidence="1">
    <location>
        <begin position="40"/>
        <end position="63"/>
    </location>
</feature>
<protein>
    <recommendedName>
        <fullName evidence="4">O-antigen ligase domain-containing protein</fullName>
    </recommendedName>
</protein>
<evidence type="ECO:0000313" key="2">
    <source>
        <dbReference type="EMBL" id="RGT93468.1"/>
    </source>
</evidence>
<feature type="transmembrane region" description="Helical" evidence="1">
    <location>
        <begin position="175"/>
        <end position="195"/>
    </location>
</feature>